<dbReference type="Pfam" id="PF04039">
    <property type="entry name" value="MnhB"/>
    <property type="match status" value="1"/>
</dbReference>
<feature type="transmembrane region" description="Helical" evidence="10">
    <location>
        <begin position="270"/>
        <end position="291"/>
    </location>
</feature>
<keyword evidence="19" id="KW-1185">Reference proteome</keyword>
<feature type="transmembrane region" description="Helical" evidence="10">
    <location>
        <begin position="631"/>
        <end position="651"/>
    </location>
</feature>
<dbReference type="EMBL" id="LT629708">
    <property type="protein sequence ID" value="SDO67142.1"/>
    <property type="molecule type" value="Genomic_DNA"/>
</dbReference>
<dbReference type="AlphaFoldDB" id="A0A1H0LGA0"/>
<feature type="transmembrane region" description="Helical" evidence="10">
    <location>
        <begin position="759"/>
        <end position="777"/>
    </location>
</feature>
<feature type="domain" description="Na+/H+ antiporter MnhB subunit-related protein" evidence="13">
    <location>
        <begin position="821"/>
        <end position="943"/>
    </location>
</feature>
<dbReference type="InterPro" id="IPR025383">
    <property type="entry name" value="MrpA_C/MbhD"/>
</dbReference>
<dbReference type="EMBL" id="MDGK01000058">
    <property type="protein sequence ID" value="OIN05189.1"/>
    <property type="molecule type" value="Genomic_DNA"/>
</dbReference>
<keyword evidence="3" id="KW-0050">Antiport</keyword>
<dbReference type="Proteomes" id="UP000181686">
    <property type="component" value="Unassembled WGS sequence"/>
</dbReference>
<reference evidence="17 19" key="2">
    <citation type="submission" date="2016-10" db="EMBL/GenBank/DDBJ databases">
        <authorList>
            <person name="Varghese N."/>
            <person name="Submissions S."/>
        </authorList>
    </citation>
    <scope>NUCLEOTIDE SEQUENCE [LARGE SCALE GENOMIC DNA]</scope>
    <source>
        <strain evidence="17 19">BS2774</strain>
    </source>
</reference>
<evidence type="ECO:0000256" key="1">
    <source>
        <dbReference type="ARBA" id="ARBA00004651"/>
    </source>
</evidence>
<feature type="transmembrane region" description="Helical" evidence="10">
    <location>
        <begin position="133"/>
        <end position="150"/>
    </location>
</feature>
<evidence type="ECO:0000256" key="8">
    <source>
        <dbReference type="ARBA" id="ARBA00023136"/>
    </source>
</evidence>
<evidence type="ECO:0000313" key="16">
    <source>
        <dbReference type="EMBL" id="OIN05189.1"/>
    </source>
</evidence>
<evidence type="ECO:0000256" key="5">
    <source>
        <dbReference type="ARBA" id="ARBA00022692"/>
    </source>
</evidence>
<dbReference type="InterPro" id="IPR050616">
    <property type="entry name" value="CPA3_Na-H_Antiporter_A"/>
</dbReference>
<dbReference type="Pfam" id="PF00662">
    <property type="entry name" value="Proton_antipo_N"/>
    <property type="match status" value="1"/>
</dbReference>
<feature type="transmembrane region" description="Helical" evidence="10">
    <location>
        <begin position="205"/>
        <end position="230"/>
    </location>
</feature>
<dbReference type="Pfam" id="PF00361">
    <property type="entry name" value="Proton_antipo_M"/>
    <property type="match status" value="1"/>
</dbReference>
<proteinExistence type="predicted"/>
<evidence type="ECO:0000259" key="15">
    <source>
        <dbReference type="Pfam" id="PF20501"/>
    </source>
</evidence>
<keyword evidence="5 9" id="KW-0812">Transmembrane</keyword>
<sequence length="973" mass="105714">MSLIVLLLLPFIGSCLAALLPHNARNTESLLAGLVALVGTIQVALLYPQIAHGGVIREEFMWLPSLGLNFVLRMDGFAWLFSMLVLGIGTLVSLYARYYMSPDDPVPRFFAFFLAFMGAMLGLVISGNLIQVVFFWELTSLFSFLLIGYWHHRADARRGAYMALMVTGAGGLCLLAGVMLLGHIVGSYDLDQVLVAGEQIRAHSLYPVMLALVLIGALSKSAQFPFHFWLPHAMAAPTPVSAYLHSATMVKAGVFLLARLWPSLSGSEEWFWIVGGAGALTLLLGAYCAMFQNDLKGLLAYSTISHLGLITLLLGLNSPLAAVAAVFHILNHATFKASLFMAAGIIDHESGTRDIRKLSGLVRLIPFTATLAMVASASMAGVPLLNGFLSKEMFFAETVFITSTAWVEFALPLIATIAGTFSVAYALRFTVDVFFGPTATNLPHTPHEPPRWMRAPVELLVFTCLLVGIFPAQVVGSILAAAALPVVGGVLPEYSLAIWHGWNAPMIMSLVAMSGGVVLYLLLRKQLKRGRFKYPPVISYFNGKRGFERSLVVMMRGVRRIEKRISTKRLQTQLFLLVLVAVIGGMIPMLNSGLSWGDRPKIPGSIVFVTLWLLAIACALGAAWQAKYHRLAALTMVSVCGLMTCVTFVWFSAPDLALTQLVVEVVTTVLILLGLRWLPRRIEEVSPLPSSLRKARIRRLRDFLLSTVVGGGMALLSYAMLTRQTPNDISSFYLSRALPEGGGSNVVNVMLVDFRGFDTLGEITVLGAVALTVYALLRRFRPSKESMELPPQQRQLAPDVATDLVNPRQASDTALGFMMVPAVLVRLLLPIALVVSFYLFMRGHNQPGGGFVAGLVMSVAFILQYMVAGTQWVEAQMSLRPMRWMGFGLLSATLTGLGALIAGYPFLTTHTWHFSLPLLGDIHIASALFFDVGVYAMVVGSTLLMLTALGHQSVRAHKPSNQAKVVAATEGAA</sequence>
<feature type="transmembrane region" description="Helical" evidence="10">
    <location>
        <begin position="885"/>
        <end position="907"/>
    </location>
</feature>
<evidence type="ECO:0000259" key="11">
    <source>
        <dbReference type="Pfam" id="PF00361"/>
    </source>
</evidence>
<dbReference type="GO" id="GO:0005886">
    <property type="term" value="C:plasma membrane"/>
    <property type="evidence" value="ECO:0007669"/>
    <property type="project" value="UniProtKB-SubCell"/>
</dbReference>
<feature type="transmembrane region" description="Helical" evidence="10">
    <location>
        <begin position="405"/>
        <end position="427"/>
    </location>
</feature>
<evidence type="ECO:0000256" key="4">
    <source>
        <dbReference type="ARBA" id="ARBA00022475"/>
    </source>
</evidence>
<evidence type="ECO:0000256" key="3">
    <source>
        <dbReference type="ARBA" id="ARBA00022449"/>
    </source>
</evidence>
<dbReference type="GO" id="GO:0006811">
    <property type="term" value="P:monoatomic ion transport"/>
    <property type="evidence" value="ECO:0007669"/>
    <property type="project" value="UniProtKB-KW"/>
</dbReference>
<gene>
    <name evidence="16" type="ORF">BFN10_25115</name>
    <name evidence="17" type="ORF">SAMN04490184_1125</name>
</gene>
<evidence type="ECO:0000256" key="9">
    <source>
        <dbReference type="RuleBase" id="RU000320"/>
    </source>
</evidence>
<evidence type="ECO:0000313" key="18">
    <source>
        <dbReference type="Proteomes" id="UP000181686"/>
    </source>
</evidence>
<feature type="transmembrane region" description="Helical" evidence="10">
    <location>
        <begin position="700"/>
        <end position="721"/>
    </location>
</feature>
<reference evidence="16 18" key="1">
    <citation type="submission" date="2016-08" db="EMBL/GenBank/DDBJ databases">
        <title>Draft genome sequence of the type strain of Pseudomonas extremorientalis LMG 19695T isolated from drinking water reservoir.</title>
        <authorList>
            <person name="Tambong J.T."/>
        </authorList>
    </citation>
    <scope>NUCLEOTIDE SEQUENCE [LARGE SCALE GENOMIC DNA]</scope>
    <source>
        <strain evidence="16 18">LMG 19695</strain>
    </source>
</reference>
<evidence type="ECO:0000259" key="14">
    <source>
        <dbReference type="Pfam" id="PF13244"/>
    </source>
</evidence>
<name>A0A1H0LGA0_9PSED</name>
<feature type="transmembrane region" description="Helical" evidence="10">
    <location>
        <begin position="162"/>
        <end position="185"/>
    </location>
</feature>
<keyword evidence="2" id="KW-0813">Transport</keyword>
<dbReference type="Pfam" id="PF13244">
    <property type="entry name" value="MbhD"/>
    <property type="match status" value="1"/>
</dbReference>
<dbReference type="PRINTS" id="PR01434">
    <property type="entry name" value="NADHDHGNASE5"/>
</dbReference>
<dbReference type="InterPro" id="IPR007182">
    <property type="entry name" value="MnhB"/>
</dbReference>
<protein>
    <submittedName>
        <fullName evidence="16">Monovalent cation/H+ antiporter subunit A</fullName>
    </submittedName>
    <submittedName>
        <fullName evidence="17">Multisubunit potassium/proton antiporter, PhaA subunit /multisubunit potassium/proton antiporter, PhaB subunit</fullName>
    </submittedName>
</protein>
<feature type="transmembrane region" description="Helical" evidence="10">
    <location>
        <begin position="602"/>
        <end position="624"/>
    </location>
</feature>
<feature type="transmembrane region" description="Helical" evidence="10">
    <location>
        <begin position="242"/>
        <end position="264"/>
    </location>
</feature>
<keyword evidence="8 10" id="KW-0472">Membrane</keyword>
<dbReference type="InterPro" id="IPR001750">
    <property type="entry name" value="ND/Mrp_TM"/>
</dbReference>
<dbReference type="GO" id="GO:0015297">
    <property type="term" value="F:antiporter activity"/>
    <property type="evidence" value="ECO:0007669"/>
    <property type="project" value="UniProtKB-KW"/>
</dbReference>
<evidence type="ECO:0000313" key="17">
    <source>
        <dbReference type="EMBL" id="SDO67142.1"/>
    </source>
</evidence>
<evidence type="ECO:0000313" key="19">
    <source>
        <dbReference type="Proteomes" id="UP000182654"/>
    </source>
</evidence>
<feature type="transmembrane region" description="Helical" evidence="10">
    <location>
        <begin position="657"/>
        <end position="679"/>
    </location>
</feature>
<feature type="transmembrane region" description="Helical" evidence="10">
    <location>
        <begin position="504"/>
        <end position="523"/>
    </location>
</feature>
<feature type="domain" description="MrpA C-terminal/MbhD" evidence="14">
    <location>
        <begin position="615"/>
        <end position="680"/>
    </location>
</feature>
<feature type="transmembrane region" description="Helical" evidence="10">
    <location>
        <begin position="570"/>
        <end position="590"/>
    </location>
</feature>
<dbReference type="PANTHER" id="PTHR43373">
    <property type="entry name" value="NA(+)/H(+) ANTIPORTER SUBUNIT"/>
    <property type="match status" value="1"/>
</dbReference>
<feature type="domain" description="NADH:quinone oxidoreductase/Mrp antiporter transmembrane" evidence="11">
    <location>
        <begin position="126"/>
        <end position="399"/>
    </location>
</feature>
<feature type="domain" description="MrpA C-terminal/MbhE" evidence="15">
    <location>
        <begin position="697"/>
        <end position="794"/>
    </location>
</feature>
<dbReference type="NCBIfam" id="NF009288">
    <property type="entry name" value="PRK12648.1"/>
    <property type="match status" value="1"/>
</dbReference>
<feature type="transmembrane region" description="Helical" evidence="10">
    <location>
        <begin position="927"/>
        <end position="949"/>
    </location>
</feature>
<evidence type="ECO:0000259" key="13">
    <source>
        <dbReference type="Pfam" id="PF04039"/>
    </source>
</evidence>
<evidence type="ECO:0000256" key="7">
    <source>
        <dbReference type="ARBA" id="ARBA00023065"/>
    </source>
</evidence>
<evidence type="ECO:0000256" key="6">
    <source>
        <dbReference type="ARBA" id="ARBA00022989"/>
    </source>
</evidence>
<feature type="transmembrane region" description="Helical" evidence="10">
    <location>
        <begin position="814"/>
        <end position="839"/>
    </location>
</feature>
<dbReference type="Proteomes" id="UP000182654">
    <property type="component" value="Chromosome I"/>
</dbReference>
<feature type="transmembrane region" description="Helical" evidence="10">
    <location>
        <begin position="76"/>
        <end position="96"/>
    </location>
</feature>
<feature type="domain" description="NADH-Ubiquinone oxidoreductase (complex I) chain 5 N-terminal" evidence="12">
    <location>
        <begin position="65"/>
        <end position="110"/>
    </location>
</feature>
<evidence type="ECO:0000256" key="10">
    <source>
        <dbReference type="SAM" id="Phobius"/>
    </source>
</evidence>
<dbReference type="InterPro" id="IPR001516">
    <property type="entry name" value="Proton_antipo_N"/>
</dbReference>
<dbReference type="RefSeq" id="WP_071491961.1">
    <property type="nucleotide sequence ID" value="NZ_LT629708.1"/>
</dbReference>
<dbReference type="PANTHER" id="PTHR43373:SF1">
    <property type="entry name" value="NA(+)_H(+) ANTIPORTER SUBUNIT A"/>
    <property type="match status" value="1"/>
</dbReference>
<keyword evidence="6 10" id="KW-1133">Transmembrane helix</keyword>
<comment type="subcellular location">
    <subcellularLocation>
        <location evidence="1">Cell membrane</location>
        <topology evidence="1">Multi-pass membrane protein</topology>
    </subcellularLocation>
    <subcellularLocation>
        <location evidence="9">Membrane</location>
        <topology evidence="9">Multi-pass membrane protein</topology>
    </subcellularLocation>
</comment>
<evidence type="ECO:0000259" key="12">
    <source>
        <dbReference type="Pfam" id="PF00662"/>
    </source>
</evidence>
<keyword evidence="4" id="KW-1003">Cell membrane</keyword>
<feature type="transmembrane region" description="Helical" evidence="10">
    <location>
        <begin position="459"/>
        <end position="484"/>
    </location>
</feature>
<dbReference type="Pfam" id="PF20501">
    <property type="entry name" value="MbhE"/>
    <property type="match status" value="1"/>
</dbReference>
<feature type="transmembrane region" description="Helical" evidence="10">
    <location>
        <begin position="108"/>
        <end position="127"/>
    </location>
</feature>
<keyword evidence="7" id="KW-0406">Ion transport</keyword>
<feature type="transmembrane region" description="Helical" evidence="10">
    <location>
        <begin position="851"/>
        <end position="873"/>
    </location>
</feature>
<accession>A0A1H0LGA0</accession>
<feature type="transmembrane region" description="Helical" evidence="10">
    <location>
        <begin position="364"/>
        <end position="385"/>
    </location>
</feature>
<dbReference type="InterPro" id="IPR046806">
    <property type="entry name" value="MrpA_C/MbhE"/>
</dbReference>
<evidence type="ECO:0000256" key="2">
    <source>
        <dbReference type="ARBA" id="ARBA00022448"/>
    </source>
</evidence>
<organism evidence="16 18">
    <name type="scientific">Pseudomonas extremorientalis</name>
    <dbReference type="NCBI Taxonomy" id="169669"/>
    <lineage>
        <taxon>Bacteria</taxon>
        <taxon>Pseudomonadati</taxon>
        <taxon>Pseudomonadota</taxon>
        <taxon>Gammaproteobacteria</taxon>
        <taxon>Pseudomonadales</taxon>
        <taxon>Pseudomonadaceae</taxon>
        <taxon>Pseudomonas</taxon>
    </lineage>
</organism>